<feature type="transmembrane region" description="Helical" evidence="1">
    <location>
        <begin position="435"/>
        <end position="453"/>
    </location>
</feature>
<dbReference type="Proteomes" id="UP000242942">
    <property type="component" value="Chromosome 7"/>
</dbReference>
<organism evidence="2 3">
    <name type="scientific">Plasmodium ovale</name>
    <name type="common">malaria parasite P. ovale</name>
    <dbReference type="NCBI Taxonomy" id="36330"/>
    <lineage>
        <taxon>Eukaryota</taxon>
        <taxon>Sar</taxon>
        <taxon>Alveolata</taxon>
        <taxon>Apicomplexa</taxon>
        <taxon>Aconoidasida</taxon>
        <taxon>Haemosporida</taxon>
        <taxon>Plasmodiidae</taxon>
        <taxon>Plasmodium</taxon>
        <taxon>Plasmodium (Plasmodium)</taxon>
    </lineage>
</organism>
<evidence type="ECO:0000313" key="2">
    <source>
        <dbReference type="EMBL" id="SCQ16070.1"/>
    </source>
</evidence>
<protein>
    <submittedName>
        <fullName evidence="2">Uncharacterized protein</fullName>
    </submittedName>
</protein>
<dbReference type="AlphaFoldDB" id="A0A1D3U7F5"/>
<reference evidence="2 3" key="1">
    <citation type="submission" date="2016-06" db="EMBL/GenBank/DDBJ databases">
        <authorList>
            <consortium name="Pathogen Informatics"/>
        </authorList>
    </citation>
    <scope>NUCLEOTIDE SEQUENCE [LARGE SCALE GENOMIC DNA]</scope>
    <source>
        <strain evidence="2">PocGH01</strain>
    </source>
</reference>
<dbReference type="EMBL" id="LT594588">
    <property type="protein sequence ID" value="SCQ16070.1"/>
    <property type="molecule type" value="Genomic_DNA"/>
</dbReference>
<dbReference type="OrthoDB" id="372472at2759"/>
<evidence type="ECO:0000256" key="1">
    <source>
        <dbReference type="SAM" id="Phobius"/>
    </source>
</evidence>
<feature type="transmembrane region" description="Helical" evidence="1">
    <location>
        <begin position="304"/>
        <end position="329"/>
    </location>
</feature>
<keyword evidence="3" id="KW-1185">Reference proteome</keyword>
<dbReference type="VEuPathDB" id="PlasmoDB:PocGH01_07015600"/>
<accession>A0A1D3U7F5</accession>
<feature type="transmembrane region" description="Helical" evidence="1">
    <location>
        <begin position="403"/>
        <end position="423"/>
    </location>
</feature>
<keyword evidence="1" id="KW-0812">Transmembrane</keyword>
<gene>
    <name evidence="2" type="primary">PocGH01_07015600</name>
    <name evidence="2" type="ORF">POCGH01_07015600</name>
</gene>
<sequence length="462" mass="53705">MQGKIRNTDTTVRCKAGRGFININEHNKKYSLKSRNDTKITTKFIVRFSKKDILTCIQRIPLTTCEYVVPSLRIMSGLGNMLLFMYFLNLFRLINRTHRNVLIDITEKINSNIFLFNTISDVVNMIPKEMPTFCILSFFSLTQLLSHTFLSRLMSYLFYSKEEREGNVTVIREKQIGTSSMGDFQSCGSTKGGENNPKDGSITIVGGVAKGVVKGEGIHENSSERIAMLKHMCTLSHTGLVTMYVFNRIQKSLNCCNDNMSVFINFYTLVSGLLSKLYICFFVKKKKLVENGQTTVSFFKSIFYNFYFYSFLISLFFKFFPNCFFFYQVSLKQSLNLFHTILTPSIFIILSNIMYEGTRLKSPFFLKDLLFVLHNKYIFIPSFFFILLYTNNIYGYLNIPKNLLLFFLVQSMTPPNYGVYFLSEKLEGLESIRKVLAMSYPLYIIPMFVYTSLLHKYFKYKM</sequence>
<evidence type="ECO:0000313" key="3">
    <source>
        <dbReference type="Proteomes" id="UP000242942"/>
    </source>
</evidence>
<feature type="transmembrane region" description="Helical" evidence="1">
    <location>
        <begin position="262"/>
        <end position="283"/>
    </location>
</feature>
<name>A0A1D3U7F5_PLAOA</name>
<proteinExistence type="predicted"/>
<keyword evidence="1" id="KW-1133">Transmembrane helix</keyword>
<feature type="transmembrane region" description="Helical" evidence="1">
    <location>
        <begin position="72"/>
        <end position="91"/>
    </location>
</feature>
<dbReference type="VEuPathDB" id="PlasmoDB:POWCR01_070010400"/>
<feature type="transmembrane region" description="Helical" evidence="1">
    <location>
        <begin position="376"/>
        <end position="397"/>
    </location>
</feature>
<keyword evidence="1" id="KW-0472">Membrane</keyword>
<feature type="transmembrane region" description="Helical" evidence="1">
    <location>
        <begin position="335"/>
        <end position="355"/>
    </location>
</feature>